<dbReference type="Proteomes" id="UP001232063">
    <property type="component" value="Unassembled WGS sequence"/>
</dbReference>
<gene>
    <name evidence="2" type="ORF">QNI22_07465</name>
</gene>
<accession>A0AAE3UDL5</accession>
<evidence type="ECO:0000256" key="1">
    <source>
        <dbReference type="SAM" id="Phobius"/>
    </source>
</evidence>
<reference evidence="2" key="1">
    <citation type="submission" date="2023-05" db="EMBL/GenBank/DDBJ databases">
        <authorList>
            <person name="Zhang X."/>
        </authorList>
    </citation>
    <scope>NUCLEOTIDE SEQUENCE</scope>
    <source>
        <strain evidence="2">BD1B2-1</strain>
    </source>
</reference>
<keyword evidence="3" id="KW-1185">Reference proteome</keyword>
<evidence type="ECO:0000313" key="2">
    <source>
        <dbReference type="EMBL" id="MDJ1500476.1"/>
    </source>
</evidence>
<comment type="caution">
    <text evidence="2">The sequence shown here is derived from an EMBL/GenBank/DDBJ whole genome shotgun (WGS) entry which is preliminary data.</text>
</comment>
<name>A0AAE3UDL5_9BACT</name>
<dbReference type="AlphaFoldDB" id="A0AAE3UDL5"/>
<evidence type="ECO:0000313" key="3">
    <source>
        <dbReference type="Proteomes" id="UP001232063"/>
    </source>
</evidence>
<organism evidence="2 3">
    <name type="scientific">Xanthocytophaga agilis</name>
    <dbReference type="NCBI Taxonomy" id="3048010"/>
    <lineage>
        <taxon>Bacteria</taxon>
        <taxon>Pseudomonadati</taxon>
        <taxon>Bacteroidota</taxon>
        <taxon>Cytophagia</taxon>
        <taxon>Cytophagales</taxon>
        <taxon>Rhodocytophagaceae</taxon>
        <taxon>Xanthocytophaga</taxon>
    </lineage>
</organism>
<protein>
    <submittedName>
        <fullName evidence="2">Uncharacterized protein</fullName>
    </submittedName>
</protein>
<keyword evidence="1" id="KW-0812">Transmembrane</keyword>
<feature type="transmembrane region" description="Helical" evidence="1">
    <location>
        <begin position="107"/>
        <end position="128"/>
    </location>
</feature>
<dbReference type="EMBL" id="JASJOU010000002">
    <property type="protein sequence ID" value="MDJ1500476.1"/>
    <property type="molecule type" value="Genomic_DNA"/>
</dbReference>
<dbReference type="RefSeq" id="WP_314510006.1">
    <property type="nucleotide sequence ID" value="NZ_JASJOU010000002.1"/>
</dbReference>
<keyword evidence="1" id="KW-1133">Transmembrane helix</keyword>
<proteinExistence type="predicted"/>
<keyword evidence="1" id="KW-0472">Membrane</keyword>
<sequence>MGLTIFILILALTILVDAYTDANRISEGKAVNHLRGALIRLVPLTAGTMLITTHLFYMVLWLAVAGAFYWLIFDIVLNLFRGLPWYYQGIVSDSEEDSFTDSLIDEMPIVLMLLAKIGMIVLTIAACNQRARIEALLKAVLIHLANWIIELWK</sequence>